<evidence type="ECO:0000313" key="2">
    <source>
        <dbReference type="Proteomes" id="UP000466307"/>
    </source>
</evidence>
<accession>A0A7K3LSJ7</accession>
<gene>
    <name evidence="1" type="ORF">GYA93_16945</name>
</gene>
<dbReference type="AlphaFoldDB" id="A0A7K3LSJ7"/>
<name>A0A7K3LSJ7_9ACTN</name>
<proteinExistence type="predicted"/>
<comment type="caution">
    <text evidence="1">The sequence shown here is derived from an EMBL/GenBank/DDBJ whole genome shotgun (WGS) entry which is preliminary data.</text>
</comment>
<organism evidence="1 2">
    <name type="scientific">Gordonia desulfuricans</name>
    <dbReference type="NCBI Taxonomy" id="89051"/>
    <lineage>
        <taxon>Bacteria</taxon>
        <taxon>Bacillati</taxon>
        <taxon>Actinomycetota</taxon>
        <taxon>Actinomycetes</taxon>
        <taxon>Mycobacteriales</taxon>
        <taxon>Gordoniaceae</taxon>
        <taxon>Gordonia</taxon>
    </lineage>
</organism>
<evidence type="ECO:0000313" key="1">
    <source>
        <dbReference type="EMBL" id="NDK91255.1"/>
    </source>
</evidence>
<reference evidence="1 2" key="1">
    <citation type="submission" date="2020-01" db="EMBL/GenBank/DDBJ databases">
        <title>Investigation of new actinobacteria for the biodesulphurisation of diesel fuel.</title>
        <authorList>
            <person name="Athi Narayanan S.M."/>
        </authorList>
    </citation>
    <scope>NUCLEOTIDE SEQUENCE [LARGE SCALE GENOMIC DNA]</scope>
    <source>
        <strain evidence="1 2">213E</strain>
    </source>
</reference>
<dbReference type="Proteomes" id="UP000466307">
    <property type="component" value="Unassembled WGS sequence"/>
</dbReference>
<dbReference type="RefSeq" id="WP_059038500.1">
    <property type="nucleotide sequence ID" value="NZ_JAADZU010000061.1"/>
</dbReference>
<keyword evidence="2" id="KW-1185">Reference proteome</keyword>
<dbReference type="EMBL" id="JAADZU010000061">
    <property type="protein sequence ID" value="NDK91255.1"/>
    <property type="molecule type" value="Genomic_DNA"/>
</dbReference>
<protein>
    <submittedName>
        <fullName evidence="1">Uncharacterized protein</fullName>
    </submittedName>
</protein>
<sequence>MIVGFIDEMRAKGVAIESICRVLSEQGAVVPPLEKFRDGAVRRLEFQARVPDVPRLIKMESAIEGPRLD</sequence>